<dbReference type="KEGG" id="dbk:DGMP_02330"/>
<dbReference type="InterPro" id="IPR025944">
    <property type="entry name" value="Sigma_54_int_dom_CS"/>
</dbReference>
<dbReference type="InterPro" id="IPR025662">
    <property type="entry name" value="Sigma_54_int_dom_ATP-bd_1"/>
</dbReference>
<keyword evidence="2" id="KW-0067">ATP-binding</keyword>
<evidence type="ECO:0000256" key="4">
    <source>
        <dbReference type="ARBA" id="ARBA00023163"/>
    </source>
</evidence>
<sequence>MKNKDEAINKTANEIILESISDGVFTVDHNWRIMTFNRAAEEITGTSREEAIGRYCWEVFRSNMCEGDCALKRTMKEGKSFVSSSTYIINNRQKRVPISVSTSPLKDESGVVLGGVETFRDHSLVEELRRELEGSYQLADMVSRSEGMKKIFAILPQVARSDSTVLIEGETGTGKELLASAIHNLSLKKDDPFVAVNCGALPDSLLESELFGYKAGAFTGAEKDKKGFFGSAGEGTIFLDEIGDTSAAFQVRLLRVLQEKEYQPLGSVEKVKTAARVITATNRDLSEMVENGDFRRDLFYRINIISFRLPPLRERIEDVPLLVEKFIKKMNRIKGKAVSGVDREVMALLLGHDYPGNIRELENIIEHGFVLCSEGEINSSHLPAYLLQRKKTIPEQGSSTAREAAGMTEKARIVEALKNNKYNRLAAARELGIHKSTLFRKLKKYQITLPGIDGRTTRKELH</sequence>
<evidence type="ECO:0000313" key="7">
    <source>
        <dbReference type="EMBL" id="BCL59540.1"/>
    </source>
</evidence>
<dbReference type="PANTHER" id="PTHR32071:SF57">
    <property type="entry name" value="C4-DICARBOXYLATE TRANSPORT TRANSCRIPTIONAL REGULATORY PROTEIN DCTD"/>
    <property type="match status" value="1"/>
</dbReference>
<dbReference type="GO" id="GO:0006355">
    <property type="term" value="P:regulation of DNA-templated transcription"/>
    <property type="evidence" value="ECO:0007669"/>
    <property type="project" value="InterPro"/>
</dbReference>
<dbReference type="PANTHER" id="PTHR32071">
    <property type="entry name" value="TRANSCRIPTIONAL REGULATORY PROTEIN"/>
    <property type="match status" value="1"/>
</dbReference>
<evidence type="ECO:0000256" key="3">
    <source>
        <dbReference type="ARBA" id="ARBA00023015"/>
    </source>
</evidence>
<dbReference type="RefSeq" id="WP_228855758.1">
    <property type="nucleotide sequence ID" value="NZ_AP024086.1"/>
</dbReference>
<dbReference type="PROSITE" id="PS50112">
    <property type="entry name" value="PAS"/>
    <property type="match status" value="1"/>
</dbReference>
<reference evidence="7" key="1">
    <citation type="submission" date="2020-09" db="EMBL/GenBank/DDBJ databases">
        <title>Desulfogranum mesoprofundum gen. nov., sp. nov., a novel mesophilic, sulfate-reducing chemolithoautotroph isolated from a deep-sea hydrothermal vent chimney in the Suiyo Seamount.</title>
        <authorList>
            <person name="Hashimoto Y."/>
            <person name="Nakagawa S."/>
        </authorList>
    </citation>
    <scope>NUCLEOTIDE SEQUENCE</scope>
    <source>
        <strain evidence="7">KT2</strain>
    </source>
</reference>
<evidence type="ECO:0000259" key="5">
    <source>
        <dbReference type="PROSITE" id="PS50045"/>
    </source>
</evidence>
<feature type="domain" description="PAS" evidence="6">
    <location>
        <begin position="9"/>
        <end position="54"/>
    </location>
</feature>
<keyword evidence="3" id="KW-0805">Transcription regulation</keyword>
<evidence type="ECO:0000313" key="8">
    <source>
        <dbReference type="Proteomes" id="UP000826725"/>
    </source>
</evidence>
<dbReference type="SMART" id="SM00382">
    <property type="entry name" value="AAA"/>
    <property type="match status" value="1"/>
</dbReference>
<dbReference type="EMBL" id="AP024086">
    <property type="protein sequence ID" value="BCL59540.1"/>
    <property type="molecule type" value="Genomic_DNA"/>
</dbReference>
<proteinExistence type="predicted"/>
<dbReference type="FunFam" id="3.40.50.300:FF:000006">
    <property type="entry name" value="DNA-binding transcriptional regulator NtrC"/>
    <property type="match status" value="1"/>
</dbReference>
<dbReference type="Pfam" id="PF25601">
    <property type="entry name" value="AAA_lid_14"/>
    <property type="match status" value="1"/>
</dbReference>
<evidence type="ECO:0000256" key="1">
    <source>
        <dbReference type="ARBA" id="ARBA00022741"/>
    </source>
</evidence>
<dbReference type="InterPro" id="IPR002197">
    <property type="entry name" value="HTH_Fis"/>
</dbReference>
<dbReference type="Pfam" id="PF02954">
    <property type="entry name" value="HTH_8"/>
    <property type="match status" value="1"/>
</dbReference>
<dbReference type="PROSITE" id="PS00675">
    <property type="entry name" value="SIGMA54_INTERACT_1"/>
    <property type="match status" value="1"/>
</dbReference>
<dbReference type="NCBIfam" id="TIGR00229">
    <property type="entry name" value="sensory_box"/>
    <property type="match status" value="1"/>
</dbReference>
<protein>
    <submittedName>
        <fullName evidence="7">Fis family transcriptional regulator</fullName>
    </submittedName>
</protein>
<accession>A0A8D5JMY3</accession>
<dbReference type="Pfam" id="PF13426">
    <property type="entry name" value="PAS_9"/>
    <property type="match status" value="1"/>
</dbReference>
<keyword evidence="8" id="KW-1185">Reference proteome</keyword>
<gene>
    <name evidence="7" type="ORF">DGMP_02330</name>
</gene>
<keyword evidence="4" id="KW-0804">Transcription</keyword>
<dbReference type="InterPro" id="IPR058031">
    <property type="entry name" value="AAA_lid_NorR"/>
</dbReference>
<dbReference type="PROSITE" id="PS00688">
    <property type="entry name" value="SIGMA54_INTERACT_3"/>
    <property type="match status" value="1"/>
</dbReference>
<organism evidence="7 8">
    <name type="scientific">Desulfomarina profundi</name>
    <dbReference type="NCBI Taxonomy" id="2772557"/>
    <lineage>
        <taxon>Bacteria</taxon>
        <taxon>Pseudomonadati</taxon>
        <taxon>Thermodesulfobacteriota</taxon>
        <taxon>Desulfobulbia</taxon>
        <taxon>Desulfobulbales</taxon>
        <taxon>Desulfobulbaceae</taxon>
        <taxon>Desulfomarina</taxon>
    </lineage>
</organism>
<evidence type="ECO:0000259" key="6">
    <source>
        <dbReference type="PROSITE" id="PS50112"/>
    </source>
</evidence>
<dbReference type="InterPro" id="IPR002078">
    <property type="entry name" value="Sigma_54_int"/>
</dbReference>
<dbReference type="PROSITE" id="PS50045">
    <property type="entry name" value="SIGMA54_INTERACT_4"/>
    <property type="match status" value="1"/>
</dbReference>
<feature type="domain" description="Sigma-54 factor interaction" evidence="5">
    <location>
        <begin position="141"/>
        <end position="370"/>
    </location>
</feature>
<dbReference type="CDD" id="cd00009">
    <property type="entry name" value="AAA"/>
    <property type="match status" value="1"/>
</dbReference>
<dbReference type="GO" id="GO:0043565">
    <property type="term" value="F:sequence-specific DNA binding"/>
    <property type="evidence" value="ECO:0007669"/>
    <property type="project" value="InterPro"/>
</dbReference>
<dbReference type="CDD" id="cd00130">
    <property type="entry name" value="PAS"/>
    <property type="match status" value="1"/>
</dbReference>
<dbReference type="InterPro" id="IPR003593">
    <property type="entry name" value="AAA+_ATPase"/>
</dbReference>
<dbReference type="GO" id="GO:0005524">
    <property type="term" value="F:ATP binding"/>
    <property type="evidence" value="ECO:0007669"/>
    <property type="project" value="UniProtKB-KW"/>
</dbReference>
<keyword evidence="1" id="KW-0547">Nucleotide-binding</keyword>
<dbReference type="Pfam" id="PF00158">
    <property type="entry name" value="Sigma54_activat"/>
    <property type="match status" value="1"/>
</dbReference>
<dbReference type="Proteomes" id="UP000826725">
    <property type="component" value="Chromosome"/>
</dbReference>
<name>A0A8D5JMY3_9BACT</name>
<evidence type="ECO:0000256" key="2">
    <source>
        <dbReference type="ARBA" id="ARBA00022840"/>
    </source>
</evidence>
<dbReference type="AlphaFoldDB" id="A0A8D5JMY3"/>
<dbReference type="SMART" id="SM00091">
    <property type="entry name" value="PAS"/>
    <property type="match status" value="1"/>
</dbReference>
<dbReference type="InterPro" id="IPR000014">
    <property type="entry name" value="PAS"/>
</dbReference>